<dbReference type="KEGG" id="ptc:phytr_9630"/>
<dbReference type="Gene3D" id="6.10.340.10">
    <property type="match status" value="1"/>
</dbReference>
<comment type="subcellular location">
    <subcellularLocation>
        <location evidence="2">Cell membrane</location>
        <topology evidence="2">Multi-pass membrane protein</topology>
    </subcellularLocation>
</comment>
<dbReference type="Gene3D" id="3.30.565.10">
    <property type="entry name" value="Histidine kinase-like ATPase, C-terminal domain"/>
    <property type="match status" value="1"/>
</dbReference>
<keyword evidence="5" id="KW-1003">Cell membrane</keyword>
<dbReference type="PANTHER" id="PTHR45528:SF1">
    <property type="entry name" value="SENSOR HISTIDINE KINASE CPXA"/>
    <property type="match status" value="1"/>
</dbReference>
<evidence type="ECO:0000259" key="17">
    <source>
        <dbReference type="PROSITE" id="PS50885"/>
    </source>
</evidence>
<feature type="transmembrane region" description="Helical" evidence="15">
    <location>
        <begin position="46"/>
        <end position="66"/>
    </location>
</feature>
<feature type="domain" description="Histidine kinase" evidence="16">
    <location>
        <begin position="379"/>
        <end position="592"/>
    </location>
</feature>
<organism evidence="18 19">
    <name type="scientific">Candidatus Phycorickettsia trachydisci</name>
    <dbReference type="NCBI Taxonomy" id="2115978"/>
    <lineage>
        <taxon>Bacteria</taxon>
        <taxon>Pseudomonadati</taxon>
        <taxon>Pseudomonadota</taxon>
        <taxon>Alphaproteobacteria</taxon>
        <taxon>Rickettsiales</taxon>
        <taxon>Rickettsiaceae</taxon>
        <taxon>Candidatus Phycorickettsia</taxon>
    </lineage>
</organism>
<dbReference type="InterPro" id="IPR045671">
    <property type="entry name" value="NtrY-like_N"/>
</dbReference>
<evidence type="ECO:0000256" key="13">
    <source>
        <dbReference type="ARBA" id="ARBA00023012"/>
    </source>
</evidence>
<evidence type="ECO:0000256" key="4">
    <source>
        <dbReference type="ARBA" id="ARBA00019748"/>
    </source>
</evidence>
<dbReference type="GO" id="GO:0000155">
    <property type="term" value="F:phosphorelay sensor kinase activity"/>
    <property type="evidence" value="ECO:0007669"/>
    <property type="project" value="InterPro"/>
</dbReference>
<dbReference type="OrthoDB" id="9776727at2"/>
<evidence type="ECO:0000256" key="8">
    <source>
        <dbReference type="ARBA" id="ARBA00022692"/>
    </source>
</evidence>
<dbReference type="InterPro" id="IPR050398">
    <property type="entry name" value="HssS/ArlS-like"/>
</dbReference>
<evidence type="ECO:0000256" key="12">
    <source>
        <dbReference type="ARBA" id="ARBA00022989"/>
    </source>
</evidence>
<dbReference type="SMART" id="SM00387">
    <property type="entry name" value="HATPase_c"/>
    <property type="match status" value="1"/>
</dbReference>
<dbReference type="GO" id="GO:0005524">
    <property type="term" value="F:ATP binding"/>
    <property type="evidence" value="ECO:0007669"/>
    <property type="project" value="UniProtKB-KW"/>
</dbReference>
<dbReference type="SUPFAM" id="SSF158472">
    <property type="entry name" value="HAMP domain-like"/>
    <property type="match status" value="1"/>
</dbReference>
<evidence type="ECO:0000256" key="14">
    <source>
        <dbReference type="ARBA" id="ARBA00023136"/>
    </source>
</evidence>
<dbReference type="PROSITE" id="PS50885">
    <property type="entry name" value="HAMP"/>
    <property type="match status" value="1"/>
</dbReference>
<dbReference type="GO" id="GO:0005886">
    <property type="term" value="C:plasma membrane"/>
    <property type="evidence" value="ECO:0007669"/>
    <property type="project" value="UniProtKB-SubCell"/>
</dbReference>
<keyword evidence="6" id="KW-0597">Phosphoprotein</keyword>
<dbReference type="InterPro" id="IPR003594">
    <property type="entry name" value="HATPase_dom"/>
</dbReference>
<dbReference type="RefSeq" id="WP_106874731.1">
    <property type="nucleotide sequence ID" value="NZ_CP027845.1"/>
</dbReference>
<dbReference type="InterPro" id="IPR005467">
    <property type="entry name" value="His_kinase_dom"/>
</dbReference>
<protein>
    <recommendedName>
        <fullName evidence="4">Putative sensor histidine kinase NtrY-like</fullName>
        <ecNumber evidence="3">2.7.13.3</ecNumber>
    </recommendedName>
</protein>
<evidence type="ECO:0000313" key="18">
    <source>
        <dbReference type="EMBL" id="AVP87891.1"/>
    </source>
</evidence>
<feature type="domain" description="HAMP" evidence="17">
    <location>
        <begin position="309"/>
        <end position="362"/>
    </location>
</feature>
<keyword evidence="13" id="KW-0902">Two-component regulatory system</keyword>
<name>A0A2P1P9E3_9RICK</name>
<reference evidence="18 19" key="1">
    <citation type="submission" date="2018-03" db="EMBL/GenBank/DDBJ databases">
        <title>A gene transfer event suggests a long-term partnership between eustigmatophyte algae and a novel lineage of endosymbiotic bacteria.</title>
        <authorList>
            <person name="Yurchenko T."/>
            <person name="Sevcikova T."/>
            <person name="Pribyl P."/>
            <person name="El Karkouri K."/>
            <person name="Klimes V."/>
            <person name="Amaral R."/>
            <person name="Zbrankova V."/>
            <person name="Kim E."/>
            <person name="Raoult D."/>
            <person name="Santos L.M.A."/>
            <person name="Elias M."/>
        </authorList>
    </citation>
    <scope>NUCLEOTIDE SEQUENCE [LARGE SCALE GENOMIC DNA]</scope>
    <source>
        <strain evidence="18">CCALA 838</strain>
    </source>
</reference>
<evidence type="ECO:0000256" key="2">
    <source>
        <dbReference type="ARBA" id="ARBA00004651"/>
    </source>
</evidence>
<dbReference type="CDD" id="cd06225">
    <property type="entry name" value="HAMP"/>
    <property type="match status" value="1"/>
</dbReference>
<keyword evidence="12 15" id="KW-1133">Transmembrane helix</keyword>
<dbReference type="PRINTS" id="PR00344">
    <property type="entry name" value="BCTRLSENSOR"/>
</dbReference>
<evidence type="ECO:0000256" key="15">
    <source>
        <dbReference type="SAM" id="Phobius"/>
    </source>
</evidence>
<dbReference type="Pfam" id="PF02518">
    <property type="entry name" value="HATPase_c"/>
    <property type="match status" value="1"/>
</dbReference>
<evidence type="ECO:0000313" key="19">
    <source>
        <dbReference type="Proteomes" id="UP000241762"/>
    </source>
</evidence>
<keyword evidence="9" id="KW-0547">Nucleotide-binding</keyword>
<dbReference type="InterPro" id="IPR003660">
    <property type="entry name" value="HAMP_dom"/>
</dbReference>
<gene>
    <name evidence="18" type="ORF">phytr_9630</name>
</gene>
<dbReference type="EC" id="2.7.13.3" evidence="3"/>
<keyword evidence="14 15" id="KW-0472">Membrane</keyword>
<feature type="transmembrane region" description="Helical" evidence="15">
    <location>
        <begin position="87"/>
        <end position="110"/>
    </location>
</feature>
<dbReference type="EMBL" id="CP027845">
    <property type="protein sequence ID" value="AVP87891.1"/>
    <property type="molecule type" value="Genomic_DNA"/>
</dbReference>
<dbReference type="InterPro" id="IPR003661">
    <property type="entry name" value="HisK_dim/P_dom"/>
</dbReference>
<evidence type="ECO:0000256" key="1">
    <source>
        <dbReference type="ARBA" id="ARBA00000085"/>
    </source>
</evidence>
<dbReference type="InterPro" id="IPR036097">
    <property type="entry name" value="HisK_dim/P_sf"/>
</dbReference>
<dbReference type="PANTHER" id="PTHR45528">
    <property type="entry name" value="SENSOR HISTIDINE KINASE CPXA"/>
    <property type="match status" value="1"/>
</dbReference>
<dbReference type="Pfam" id="PF00672">
    <property type="entry name" value="HAMP"/>
    <property type="match status" value="1"/>
</dbReference>
<comment type="catalytic activity">
    <reaction evidence="1">
        <text>ATP + protein L-histidine = ADP + protein N-phospho-L-histidine.</text>
        <dbReference type="EC" id="2.7.13.3"/>
    </reaction>
</comment>
<dbReference type="SMART" id="SM00304">
    <property type="entry name" value="HAMP"/>
    <property type="match status" value="1"/>
</dbReference>
<evidence type="ECO:0000256" key="11">
    <source>
        <dbReference type="ARBA" id="ARBA00022840"/>
    </source>
</evidence>
<dbReference type="SUPFAM" id="SSF55874">
    <property type="entry name" value="ATPase domain of HSP90 chaperone/DNA topoisomerase II/histidine kinase"/>
    <property type="match status" value="1"/>
</dbReference>
<keyword evidence="8 15" id="KW-0812">Transmembrane</keyword>
<feature type="transmembrane region" description="Helical" evidence="15">
    <location>
        <begin position="12"/>
        <end position="34"/>
    </location>
</feature>
<dbReference type="InterPro" id="IPR036890">
    <property type="entry name" value="HATPase_C_sf"/>
</dbReference>
<dbReference type="Pfam" id="PF19312">
    <property type="entry name" value="NtrY_N"/>
    <property type="match status" value="1"/>
</dbReference>
<dbReference type="SMART" id="SM00388">
    <property type="entry name" value="HisKA"/>
    <property type="match status" value="1"/>
</dbReference>
<keyword evidence="19" id="KW-1185">Reference proteome</keyword>
<evidence type="ECO:0000256" key="6">
    <source>
        <dbReference type="ARBA" id="ARBA00022553"/>
    </source>
</evidence>
<evidence type="ECO:0000256" key="5">
    <source>
        <dbReference type="ARBA" id="ARBA00022475"/>
    </source>
</evidence>
<keyword evidence="10" id="KW-0418">Kinase</keyword>
<keyword evidence="7" id="KW-0808">Transferase</keyword>
<proteinExistence type="predicted"/>
<feature type="transmembrane region" description="Helical" evidence="15">
    <location>
        <begin position="285"/>
        <end position="308"/>
    </location>
</feature>
<dbReference type="CDD" id="cd00082">
    <property type="entry name" value="HisKA"/>
    <property type="match status" value="1"/>
</dbReference>
<dbReference type="Pfam" id="PF00512">
    <property type="entry name" value="HisKA"/>
    <property type="match status" value="1"/>
</dbReference>
<evidence type="ECO:0000256" key="9">
    <source>
        <dbReference type="ARBA" id="ARBA00022741"/>
    </source>
</evidence>
<dbReference type="AlphaFoldDB" id="A0A2P1P9E3"/>
<sequence length="599" mass="68150">MLTKIIKSWIKENFIISVLIILSFVLGIFTYSIITKEAFLHTPDPNMVITVIMLDLIVLLALVILLGRKMIAHRYDVGVKGGLYKKISWMCFIAGFVPTVLVAIFSIYFFNFGIQSWFDKRITNVLDQSLYVAQGYIQDQNLRMKQIASSMADDFSTLYYKITEKPELFQEVLDAHSDLYTLNEAIVFKRTTRNIIAQSLLSFAFTLMNIPDSDLEKAANGEIVKLEGGKNKIQYLVRLPAYEDAYLLVGRMIDQDILNYIDKTHGALANYNNLKDGIYHLQIRFSIIFILVATLLLMASFYSGLLLADQFVKPINELVDATDKVKKGDLSVQVDEKEGSTEIDILVSAFNMMVKRIDYQQKDLLLAQRALAWSEVARRVAHEIKNPLTSIFLSVDRLSKRFTNQVDDKEGFSKYIENILRFSGNINTILSEFVNFARLPEPVFKNFDLISFIKGLIESRQIISEDVYYEFNTDIAQLPFYGDPDQLNQVFINLFKNSEESIRENKKQAKWIKVKLYKEDGLLVCSVEDSGVGFSADLIVKVTEAYFTTRVKGTGLGLAIVKKIIQDHQGSIIIDNNEHGGGKVVITFELTKLNESKSV</sequence>
<dbReference type="SUPFAM" id="SSF47384">
    <property type="entry name" value="Homodimeric domain of signal transducing histidine kinase"/>
    <property type="match status" value="1"/>
</dbReference>
<accession>A0A2P1P9E3</accession>
<dbReference type="Gene3D" id="1.10.287.130">
    <property type="match status" value="1"/>
</dbReference>
<evidence type="ECO:0000256" key="7">
    <source>
        <dbReference type="ARBA" id="ARBA00022679"/>
    </source>
</evidence>
<dbReference type="Proteomes" id="UP000241762">
    <property type="component" value="Chromosome"/>
</dbReference>
<evidence type="ECO:0000256" key="3">
    <source>
        <dbReference type="ARBA" id="ARBA00012438"/>
    </source>
</evidence>
<dbReference type="InterPro" id="IPR004358">
    <property type="entry name" value="Sig_transdc_His_kin-like_C"/>
</dbReference>
<evidence type="ECO:0000259" key="16">
    <source>
        <dbReference type="PROSITE" id="PS50109"/>
    </source>
</evidence>
<keyword evidence="11" id="KW-0067">ATP-binding</keyword>
<evidence type="ECO:0000256" key="10">
    <source>
        <dbReference type="ARBA" id="ARBA00022777"/>
    </source>
</evidence>
<dbReference type="PROSITE" id="PS50109">
    <property type="entry name" value="HIS_KIN"/>
    <property type="match status" value="1"/>
</dbReference>